<proteinExistence type="predicted"/>
<dbReference type="InterPro" id="IPR032774">
    <property type="entry name" value="WG_beta_rep"/>
</dbReference>
<dbReference type="EMBL" id="CP067393">
    <property type="protein sequence ID" value="QQP85897.1"/>
    <property type="molecule type" value="Genomic_DNA"/>
</dbReference>
<sequence>MQQVWIIRILKTNNTSDYFVLNDKGQFFQHTLRNIGNATDTTNGLLINAANQDNQWGYLNYKGEWAIEPQFEQAKMFTSAGFARVQIDKKWGIIDTTGKFIIPCQYPYSTPIDNQFWFATNQDRKTFLFSLSDLQQYPLTLPPLSESAIFSPRPTLHNIKIFDSLGLVPIIVTTRESYYTAYFNNTAEMVVHYKEGIGCPFSCKGAAPFKDAKTNRYGLINTNGEWILKPTYQKISNYNQDNLAYFNKDNSTGGCLDAKGNIIFEFPLDESFDDSSLNCGLIRTKESFIKQGSAEVIINFAENNIEYAHSFFDISNISIIRSKENNQTIEPKWGIANSKGEIFYKQHWIEPLSKYKDNGYYYNSLIGHNHTLPAFITNQNSIEYVLSDGEIIATLQFNEDNALLKDNQQNIIVSYSKNQIEQPELLFNRDFHNTPNYTDAELKALIDELLSSPAQPFKFVDFIYDDHRNESRKIHPYNEYHINYAKYDEDELAILPCGSIKTIAVTYYSEYDWGNYLFLSDQSFSLYQKNYLILRTQLMNLLGEPNITHCDDEENYTEWKTSDNRFITLLSRAYTGDGDFQTMLCLYVSDKFYNNSLKYPEE</sequence>
<dbReference type="Pfam" id="PF14903">
    <property type="entry name" value="WG_beta_rep"/>
    <property type="match status" value="2"/>
</dbReference>
<keyword evidence="2" id="KW-1185">Reference proteome</keyword>
<dbReference type="PANTHER" id="PTHR37841">
    <property type="entry name" value="GLR2918 PROTEIN"/>
    <property type="match status" value="1"/>
</dbReference>
<dbReference type="RefSeq" id="WP_201093082.1">
    <property type="nucleotide sequence ID" value="NZ_CP067393.1"/>
</dbReference>
<dbReference type="AlphaFoldDB" id="A0A974RX74"/>
<protein>
    <submittedName>
        <fullName evidence="1">WG repeat-containing protein</fullName>
    </submittedName>
</protein>
<gene>
    <name evidence="1" type="ORF">JHT90_01145</name>
</gene>
<name>A0A974RX74_9GAMM</name>
<evidence type="ECO:0000313" key="1">
    <source>
        <dbReference type="EMBL" id="QQP85897.1"/>
    </source>
</evidence>
<dbReference type="SUPFAM" id="SSF69360">
    <property type="entry name" value="Cell wall binding repeat"/>
    <property type="match status" value="1"/>
</dbReference>
<accession>A0A974RX74</accession>
<reference evidence="1 2" key="1">
    <citation type="submission" date="2021-01" db="EMBL/GenBank/DDBJ databases">
        <title>Entomomonas sp. F2A isolated from a house cricket (Acheta domesticus).</title>
        <authorList>
            <person name="Spergser J."/>
            <person name="Busse H.-J."/>
        </authorList>
    </citation>
    <scope>NUCLEOTIDE SEQUENCE [LARGE SCALE GENOMIC DNA]</scope>
    <source>
        <strain evidence="1 2">F2A</strain>
    </source>
</reference>
<dbReference type="Proteomes" id="UP000595278">
    <property type="component" value="Chromosome"/>
</dbReference>
<evidence type="ECO:0000313" key="2">
    <source>
        <dbReference type="Proteomes" id="UP000595278"/>
    </source>
</evidence>
<organism evidence="1 2">
    <name type="scientific">Entomomonas asaccharolytica</name>
    <dbReference type="NCBI Taxonomy" id="2785331"/>
    <lineage>
        <taxon>Bacteria</taxon>
        <taxon>Pseudomonadati</taxon>
        <taxon>Pseudomonadota</taxon>
        <taxon>Gammaproteobacteria</taxon>
        <taxon>Pseudomonadales</taxon>
        <taxon>Pseudomonadaceae</taxon>
        <taxon>Entomomonas</taxon>
    </lineage>
</organism>
<dbReference type="PANTHER" id="PTHR37841:SF1">
    <property type="entry name" value="DUF3298 DOMAIN-CONTAINING PROTEIN"/>
    <property type="match status" value="1"/>
</dbReference>
<dbReference type="KEGG" id="eaz:JHT90_01145"/>